<dbReference type="Proteomes" id="UP001150238">
    <property type="component" value="Unassembled WGS sequence"/>
</dbReference>
<proteinExistence type="predicted"/>
<protein>
    <submittedName>
        <fullName evidence="1">Uncharacterized protein</fullName>
    </submittedName>
</protein>
<reference evidence="1" key="2">
    <citation type="journal article" date="2023" name="Proc. Natl. Acad. Sci. U.S.A.">
        <title>A global phylogenomic analysis of the shiitake genus Lentinula.</title>
        <authorList>
            <person name="Sierra-Patev S."/>
            <person name="Min B."/>
            <person name="Naranjo-Ortiz M."/>
            <person name="Looney B."/>
            <person name="Konkel Z."/>
            <person name="Slot J.C."/>
            <person name="Sakamoto Y."/>
            <person name="Steenwyk J.L."/>
            <person name="Rokas A."/>
            <person name="Carro J."/>
            <person name="Camarero S."/>
            <person name="Ferreira P."/>
            <person name="Molpeceres G."/>
            <person name="Ruiz-Duenas F.J."/>
            <person name="Serrano A."/>
            <person name="Henrissat B."/>
            <person name="Drula E."/>
            <person name="Hughes K.W."/>
            <person name="Mata J.L."/>
            <person name="Ishikawa N.K."/>
            <person name="Vargas-Isla R."/>
            <person name="Ushijima S."/>
            <person name="Smith C.A."/>
            <person name="Donoghue J."/>
            <person name="Ahrendt S."/>
            <person name="Andreopoulos W."/>
            <person name="He G."/>
            <person name="LaButti K."/>
            <person name="Lipzen A."/>
            <person name="Ng V."/>
            <person name="Riley R."/>
            <person name="Sandor L."/>
            <person name="Barry K."/>
            <person name="Martinez A.T."/>
            <person name="Xiao Y."/>
            <person name="Gibbons J.G."/>
            <person name="Terashima K."/>
            <person name="Grigoriev I.V."/>
            <person name="Hibbett D."/>
        </authorList>
    </citation>
    <scope>NUCLEOTIDE SEQUENCE</scope>
    <source>
        <strain evidence="1">Sp2 HRB7682 ss15</strain>
    </source>
</reference>
<reference evidence="1" key="1">
    <citation type="submission" date="2022-08" db="EMBL/GenBank/DDBJ databases">
        <authorList>
            <consortium name="DOE Joint Genome Institute"/>
            <person name="Min B."/>
            <person name="Riley R."/>
            <person name="Sierra-Patev S."/>
            <person name="Naranjo-Ortiz M."/>
            <person name="Looney B."/>
            <person name="Konkel Z."/>
            <person name="Slot J.C."/>
            <person name="Sakamoto Y."/>
            <person name="Steenwyk J.L."/>
            <person name="Rokas A."/>
            <person name="Carro J."/>
            <person name="Camarero S."/>
            <person name="Ferreira P."/>
            <person name="Molpeceres G."/>
            <person name="Ruiz-Duenas F.J."/>
            <person name="Serrano A."/>
            <person name="Henrissat B."/>
            <person name="Drula E."/>
            <person name="Hughes K.W."/>
            <person name="Mata J.L."/>
            <person name="Ishikawa N.K."/>
            <person name="Vargas-Isla R."/>
            <person name="Ushijima S."/>
            <person name="Smith C.A."/>
            <person name="Ahrendt S."/>
            <person name="Andreopoulos W."/>
            <person name="He G."/>
            <person name="Labutti K."/>
            <person name="Lipzen A."/>
            <person name="Ng V."/>
            <person name="Sandor L."/>
            <person name="Barry K."/>
            <person name="Martinez A.T."/>
            <person name="Xiao Y."/>
            <person name="Gibbons J.G."/>
            <person name="Terashima K."/>
            <person name="Hibbett D.S."/>
            <person name="Grigoriev I.V."/>
        </authorList>
    </citation>
    <scope>NUCLEOTIDE SEQUENCE</scope>
    <source>
        <strain evidence="1">Sp2 HRB7682 ss15</strain>
    </source>
</reference>
<sequence length="117" mass="13359">MILLARAEFMRRTARSYKLNKIGIIISVETEKVLLSIWCCCSRLTLIILYGQLGFIFLCARLCKNCIHFGFICWLSPNSIFRFEKPLASCCCHDVLVVFSLGFRTPFFQIIGVDGVP</sequence>
<gene>
    <name evidence="1" type="ORF">C8J55DRAFT_154449</name>
</gene>
<evidence type="ECO:0000313" key="2">
    <source>
        <dbReference type="Proteomes" id="UP001150238"/>
    </source>
</evidence>
<accession>A0A9W9A2K0</accession>
<dbReference type="EMBL" id="JANVFS010000028">
    <property type="protein sequence ID" value="KAJ4471841.1"/>
    <property type="molecule type" value="Genomic_DNA"/>
</dbReference>
<organism evidence="1 2">
    <name type="scientific">Lentinula lateritia</name>
    <dbReference type="NCBI Taxonomy" id="40482"/>
    <lineage>
        <taxon>Eukaryota</taxon>
        <taxon>Fungi</taxon>
        <taxon>Dikarya</taxon>
        <taxon>Basidiomycota</taxon>
        <taxon>Agaricomycotina</taxon>
        <taxon>Agaricomycetes</taxon>
        <taxon>Agaricomycetidae</taxon>
        <taxon>Agaricales</taxon>
        <taxon>Marasmiineae</taxon>
        <taxon>Omphalotaceae</taxon>
        <taxon>Lentinula</taxon>
    </lineage>
</organism>
<dbReference type="AlphaFoldDB" id="A0A9W9A2K0"/>
<comment type="caution">
    <text evidence="1">The sequence shown here is derived from an EMBL/GenBank/DDBJ whole genome shotgun (WGS) entry which is preliminary data.</text>
</comment>
<name>A0A9W9A2K0_9AGAR</name>
<evidence type="ECO:0000313" key="1">
    <source>
        <dbReference type="EMBL" id="KAJ4471841.1"/>
    </source>
</evidence>